<accession>A0A9E6UNL9</accession>
<organism evidence="2 3">
    <name type="scientific">Chenggangzhangella methanolivorans</name>
    <dbReference type="NCBI Taxonomy" id="1437009"/>
    <lineage>
        <taxon>Bacteria</taxon>
        <taxon>Pseudomonadati</taxon>
        <taxon>Pseudomonadota</taxon>
        <taxon>Alphaproteobacteria</taxon>
        <taxon>Hyphomicrobiales</taxon>
        <taxon>Methylopilaceae</taxon>
        <taxon>Chenggangzhangella</taxon>
    </lineage>
</organism>
<dbReference type="KEGG" id="cmet:K6K41_16920"/>
<evidence type="ECO:0000256" key="1">
    <source>
        <dbReference type="SAM" id="MobiDB-lite"/>
    </source>
</evidence>
<protein>
    <submittedName>
        <fullName evidence="2">Uncharacterized protein</fullName>
    </submittedName>
</protein>
<evidence type="ECO:0000313" key="2">
    <source>
        <dbReference type="EMBL" id="QZN98684.1"/>
    </source>
</evidence>
<name>A0A9E6UNL9_9HYPH</name>
<proteinExistence type="predicted"/>
<sequence length="137" mass="13794">MIDVGVSSTRAIARFFGLVRRAPPVADAAHRSAEPDAGDDAHATPAQTSAGAKTRSGAEALSDAKTRSDVAPAAAGAGAPADDGTPPPRDLKPRALREPTTAARSEQADPAASHAAPGRIDVAAIITKALRTAGLMR</sequence>
<dbReference type="RefSeq" id="WP_261401628.1">
    <property type="nucleotide sequence ID" value="NZ_CP081869.1"/>
</dbReference>
<keyword evidence="3" id="KW-1185">Reference proteome</keyword>
<gene>
    <name evidence="2" type="ORF">K6K41_16920</name>
</gene>
<feature type="compositionally biased region" description="Basic and acidic residues" evidence="1">
    <location>
        <begin position="28"/>
        <end position="42"/>
    </location>
</feature>
<feature type="region of interest" description="Disordered" evidence="1">
    <location>
        <begin position="26"/>
        <end position="116"/>
    </location>
</feature>
<evidence type="ECO:0000313" key="3">
    <source>
        <dbReference type="Proteomes" id="UP000825701"/>
    </source>
</evidence>
<dbReference type="Proteomes" id="UP000825701">
    <property type="component" value="Chromosome"/>
</dbReference>
<feature type="compositionally biased region" description="Low complexity" evidence="1">
    <location>
        <begin position="71"/>
        <end position="84"/>
    </location>
</feature>
<dbReference type="EMBL" id="CP081869">
    <property type="protein sequence ID" value="QZN98684.1"/>
    <property type="molecule type" value="Genomic_DNA"/>
</dbReference>
<dbReference type="AlphaFoldDB" id="A0A9E6UNL9"/>
<reference evidence="2" key="1">
    <citation type="submission" date="2021-08" db="EMBL/GenBank/DDBJ databases">
        <authorList>
            <person name="Zhang H."/>
            <person name="Xu M."/>
            <person name="Yu Z."/>
            <person name="Yang L."/>
            <person name="Cai Y."/>
        </authorList>
    </citation>
    <scope>NUCLEOTIDE SEQUENCE</scope>
    <source>
        <strain evidence="2">CHL1</strain>
    </source>
</reference>